<evidence type="ECO:0008006" key="4">
    <source>
        <dbReference type="Google" id="ProtNLM"/>
    </source>
</evidence>
<dbReference type="InterPro" id="IPR043777">
    <property type="entry name" value="DUF5719"/>
</dbReference>
<dbReference type="Proteomes" id="UP000195880">
    <property type="component" value="Chromosome"/>
</dbReference>
<protein>
    <recommendedName>
        <fullName evidence="4">Secreted protein</fullName>
    </recommendedName>
</protein>
<dbReference type="Pfam" id="PF18986">
    <property type="entry name" value="DUF5719"/>
    <property type="match status" value="1"/>
</dbReference>
<organism evidence="2 3">
    <name type="scientific">Streptomyces alboflavus</name>
    <dbReference type="NCBI Taxonomy" id="67267"/>
    <lineage>
        <taxon>Bacteria</taxon>
        <taxon>Bacillati</taxon>
        <taxon>Actinomycetota</taxon>
        <taxon>Actinomycetes</taxon>
        <taxon>Kitasatosporales</taxon>
        <taxon>Streptomycetaceae</taxon>
        <taxon>Streptomyces</taxon>
    </lineage>
</organism>
<dbReference type="eggNOG" id="ENOG5033QBB">
    <property type="taxonomic scope" value="Bacteria"/>
</dbReference>
<feature type="chain" id="PRO_5013323350" description="Secreted protein" evidence="1">
    <location>
        <begin position="23"/>
        <end position="494"/>
    </location>
</feature>
<gene>
    <name evidence="2" type="ORF">SMD44_03372</name>
</gene>
<keyword evidence="3" id="KW-1185">Reference proteome</keyword>
<evidence type="ECO:0000313" key="3">
    <source>
        <dbReference type="Proteomes" id="UP000195880"/>
    </source>
</evidence>
<dbReference type="STRING" id="67267.GCA_000716675_07729"/>
<accession>A0A1Z1WC21</accession>
<sequence length="494" mass="50075">MNRTTVSLIAATAALAAVTGFASVNAPDGGDDAAKTAKRLPVERTSLLCPEPSTSDLAETSYTAFTPSSEGAGSGGKAELLPAPKVLTDTAKERTKGLKPFLTQKSPGKPVTGEESGAEAPALVGSADGALAPGWTVQQTTTVSAGSGRGVQGANCVAPDTEFWFPGASTAKGRSDYIHLTNPDDSAAVVDVELYGRDGSIKADVGQSIQIQPHSSVPVLLSTLTGKPYTNITMHVAARSGRVAAAVHSSDDKLGGDWLPASTDPAPSLVLPGIPKDATSVRLVAFAPGSDDADLKVRLASPTGAITPAGHETLHVKSGMTAAVDLGDVTRGEAGSLLLTPTEDAVPVVAGLRVTRGKGDKQETAFIPATSAVGARATVADNRAKGSTLSLVAPGETGRVKVTASAGSEAGEPVSKTYTVKGGTTLAVDPPVPSGLKGSYALTLETESGGPVHAARMLELPENGIPMFTIQTVPDDRGTVAVPKAEQDLEVLQK</sequence>
<name>A0A1Z1WC21_9ACTN</name>
<dbReference type="KEGG" id="salf:SMD44_03372"/>
<dbReference type="EMBL" id="CP021748">
    <property type="protein sequence ID" value="ARX83939.1"/>
    <property type="molecule type" value="Genomic_DNA"/>
</dbReference>
<keyword evidence="1" id="KW-0732">Signal</keyword>
<proteinExistence type="predicted"/>
<reference evidence="2 3" key="1">
    <citation type="submission" date="2017-05" db="EMBL/GenBank/DDBJ databases">
        <title>Streptomyces alboflavus Genome sequencing and assembly.</title>
        <authorList>
            <person name="Wang Y."/>
            <person name="Du B."/>
            <person name="Ding Y."/>
            <person name="Liu H."/>
            <person name="Hou Q."/>
            <person name="Liu K."/>
            <person name="Wang C."/>
            <person name="Yao L."/>
        </authorList>
    </citation>
    <scope>NUCLEOTIDE SEQUENCE [LARGE SCALE GENOMIC DNA]</scope>
    <source>
        <strain evidence="2 3">MDJK44</strain>
    </source>
</reference>
<dbReference type="AlphaFoldDB" id="A0A1Z1WC21"/>
<evidence type="ECO:0000256" key="1">
    <source>
        <dbReference type="SAM" id="SignalP"/>
    </source>
</evidence>
<dbReference type="OrthoDB" id="3729011at2"/>
<feature type="signal peptide" evidence="1">
    <location>
        <begin position="1"/>
        <end position="22"/>
    </location>
</feature>
<evidence type="ECO:0000313" key="2">
    <source>
        <dbReference type="EMBL" id="ARX83939.1"/>
    </source>
</evidence>
<dbReference type="RefSeq" id="WP_087884379.1">
    <property type="nucleotide sequence ID" value="NZ_CP021748.1"/>
</dbReference>